<dbReference type="GO" id="GO:0005778">
    <property type="term" value="C:peroxisomal membrane"/>
    <property type="evidence" value="ECO:0007669"/>
    <property type="project" value="TreeGrafter"/>
</dbReference>
<dbReference type="Pfam" id="PF02466">
    <property type="entry name" value="Tim17"/>
    <property type="match status" value="1"/>
</dbReference>
<dbReference type="PANTHER" id="PTHR15460:SF3">
    <property type="entry name" value="PEROXISOMAL MEMBRANE PROTEIN 4"/>
    <property type="match status" value="1"/>
</dbReference>
<dbReference type="InterPro" id="IPR019531">
    <property type="entry name" value="Pmp4"/>
</dbReference>
<protein>
    <recommendedName>
        <fullName evidence="2">Peroxisomal membrane protein 4</fullName>
    </recommendedName>
</protein>
<dbReference type="PANTHER" id="PTHR15460">
    <property type="entry name" value="PEROXISOMAL MEMBRANE PROTEIN 4"/>
    <property type="match status" value="1"/>
</dbReference>
<name>A0A7S1QIV9_NEODS</name>
<dbReference type="EMBL" id="HBGF01040731">
    <property type="protein sequence ID" value="CAD9140217.1"/>
    <property type="molecule type" value="Transcribed_RNA"/>
</dbReference>
<evidence type="ECO:0000313" key="1">
    <source>
        <dbReference type="EMBL" id="CAD9140217.1"/>
    </source>
</evidence>
<reference evidence="1" key="1">
    <citation type="submission" date="2021-01" db="EMBL/GenBank/DDBJ databases">
        <authorList>
            <person name="Corre E."/>
            <person name="Pelletier E."/>
            <person name="Niang G."/>
            <person name="Scheremetjew M."/>
            <person name="Finn R."/>
            <person name="Kale V."/>
            <person name="Holt S."/>
            <person name="Cochrane G."/>
            <person name="Meng A."/>
            <person name="Brown T."/>
            <person name="Cohen L."/>
        </authorList>
    </citation>
    <scope>NUCLEOTIDE SEQUENCE</scope>
    <source>
        <strain evidence="1">CCAP 1951/1</strain>
    </source>
</reference>
<evidence type="ECO:0008006" key="2">
    <source>
        <dbReference type="Google" id="ProtNLM"/>
    </source>
</evidence>
<dbReference type="AlphaFoldDB" id="A0A7S1QIV9"/>
<accession>A0A7S1QIV9</accession>
<gene>
    <name evidence="1" type="ORF">NDES1114_LOCUS27268</name>
</gene>
<sequence length="196" mass="22086">MQALDAMIASGNYKLLLDAVKGFRNGLVYGIRVRAPHALVMTLLWSRGPIPEMAMKIYRAARQHGMNLAKFAFTYKLGVAILGMITGPQPWHSAFMGAICGALYWGDRSPVNVQVNMYLLSRILSGFVHLYFEKKKVTPSPLAFKLYAATMWACVMYLFFHHPNVLQVSLQSSMNYIYHDSDKYSSVKDLVLVNKA</sequence>
<organism evidence="1">
    <name type="scientific">Neobodo designis</name>
    <name type="common">Flagellated protozoan</name>
    <name type="synonym">Bodo designis</name>
    <dbReference type="NCBI Taxonomy" id="312471"/>
    <lineage>
        <taxon>Eukaryota</taxon>
        <taxon>Discoba</taxon>
        <taxon>Euglenozoa</taxon>
        <taxon>Kinetoplastea</taxon>
        <taxon>Metakinetoplastina</taxon>
        <taxon>Neobodonida</taxon>
        <taxon>Neobodo</taxon>
    </lineage>
</organism>
<proteinExistence type="predicted"/>